<keyword evidence="8" id="KW-0624">Polysaccharide degradation</keyword>
<evidence type="ECO:0000256" key="5">
    <source>
        <dbReference type="ARBA" id="ARBA00022777"/>
    </source>
</evidence>
<evidence type="ECO:0000256" key="6">
    <source>
        <dbReference type="ARBA" id="ARBA00022840"/>
    </source>
</evidence>
<dbReference type="EMBL" id="BONH01000007">
    <property type="protein sequence ID" value="GIF97172.1"/>
    <property type="molecule type" value="Genomic_DNA"/>
</dbReference>
<dbReference type="PROSITE" id="PS00107">
    <property type="entry name" value="PROTEIN_KINASE_ATP"/>
    <property type="match status" value="1"/>
</dbReference>
<dbReference type="InterPro" id="IPR013783">
    <property type="entry name" value="Ig-like_fold"/>
</dbReference>
<feature type="compositionally biased region" description="Polar residues" evidence="10">
    <location>
        <begin position="439"/>
        <end position="451"/>
    </location>
</feature>
<dbReference type="PROSITE" id="PS50853">
    <property type="entry name" value="FN3"/>
    <property type="match status" value="2"/>
</dbReference>
<dbReference type="Gene3D" id="1.10.510.10">
    <property type="entry name" value="Transferase(Phosphotransferase) domain 1"/>
    <property type="match status" value="1"/>
</dbReference>
<evidence type="ECO:0000256" key="4">
    <source>
        <dbReference type="ARBA" id="ARBA00022741"/>
    </source>
</evidence>
<keyword evidence="4 9" id="KW-0547">Nucleotide-binding</keyword>
<dbReference type="PROSITE" id="PS50011">
    <property type="entry name" value="PROTEIN_KINASE_DOM"/>
    <property type="match status" value="1"/>
</dbReference>
<dbReference type="FunFam" id="1.10.510.10:FF:000021">
    <property type="entry name" value="Serine/threonine protein kinase"/>
    <property type="match status" value="1"/>
</dbReference>
<keyword evidence="8" id="KW-0119">Carbohydrate metabolism</keyword>
<sequence length="626" mass="64787">MQGGADSATGWDIGHPLRSPPSGDVTYRESGMALRFWPAKVVALVRAGTVLAERYRLEQRVGSGGMGEVWRAFDEVLGRTVAVKCLLDSHPDDPSFVARFRAEARVMATISHPGVVEVHDFGDDPVAGVYLVMKYIDGESLAHTLARVGRLSPEATMRLVAEAAEALHAAHEKGVTHRDIKPGNLLVRADGSTLVTDFGIARSAGATGFTTTGSLVGTAGYIAPERAMGRPATPASDIYALGIVAYRCLAGHMPFTGDSVVEIAMRHVHDDPLPLPPDVPPGVRAVVARAMAKDPETRWPTGAALADQARLAAVPDGAGHLSAAAATVSVPTRPQAVVAVPTGDQSVAGGRRGRRPFGYAVAGLALAVIATAAIVLRPTDEPPPQNLAASPEAGTASPATAADAVTPAADPSATNLAPSSSATNPTPSSRATSPKPSARTASLATPGNLTATPVSANTIRLRWKDTSSGEGGFTVINGNTSRDVAADTTTYDWTGLAPATRMCFKVRAFDSAGVSAYHPTAQDDWVCAISLSGSGPAAPGDLTATAVGTGTIRLQWTDRSLDEDGFTVTTSDTSRNVGAGTTVLNWDGLAPGTYMCFKVRSYNSAGVSAYHPTAQNDWVCLTTPTG</sequence>
<feature type="domain" description="Fibronectin type-III" evidence="12">
    <location>
        <begin position="538"/>
        <end position="625"/>
    </location>
</feature>
<dbReference type="SUPFAM" id="SSF49265">
    <property type="entry name" value="Fibronectin type III"/>
    <property type="match status" value="1"/>
</dbReference>
<dbReference type="SMART" id="SM00060">
    <property type="entry name" value="FN3"/>
    <property type="match status" value="2"/>
</dbReference>
<gene>
    <name evidence="13" type="ORF">Cci01nite_22660</name>
</gene>
<dbReference type="InterPro" id="IPR000719">
    <property type="entry name" value="Prot_kinase_dom"/>
</dbReference>
<evidence type="ECO:0000256" key="10">
    <source>
        <dbReference type="SAM" id="MobiDB-lite"/>
    </source>
</evidence>
<dbReference type="PROSITE" id="PS00108">
    <property type="entry name" value="PROTEIN_KINASE_ST"/>
    <property type="match status" value="1"/>
</dbReference>
<evidence type="ECO:0000256" key="8">
    <source>
        <dbReference type="ARBA" id="ARBA00023326"/>
    </source>
</evidence>
<dbReference type="Proteomes" id="UP000659904">
    <property type="component" value="Unassembled WGS sequence"/>
</dbReference>
<dbReference type="InterPro" id="IPR008271">
    <property type="entry name" value="Ser/Thr_kinase_AS"/>
</dbReference>
<keyword evidence="2" id="KW-0723">Serine/threonine-protein kinase</keyword>
<dbReference type="InterPro" id="IPR003961">
    <property type="entry name" value="FN3_dom"/>
</dbReference>
<dbReference type="InterPro" id="IPR017441">
    <property type="entry name" value="Protein_kinase_ATP_BS"/>
</dbReference>
<evidence type="ECO:0000256" key="9">
    <source>
        <dbReference type="PROSITE-ProRule" id="PRU10141"/>
    </source>
</evidence>
<dbReference type="GO" id="GO:0004674">
    <property type="term" value="F:protein serine/threonine kinase activity"/>
    <property type="evidence" value="ECO:0007669"/>
    <property type="project" value="UniProtKB-KW"/>
</dbReference>
<feature type="region of interest" description="Disordered" evidence="10">
    <location>
        <begin position="381"/>
        <end position="451"/>
    </location>
</feature>
<evidence type="ECO:0000259" key="12">
    <source>
        <dbReference type="PROSITE" id="PS50853"/>
    </source>
</evidence>
<dbReference type="PANTHER" id="PTHR43289:SF6">
    <property type="entry name" value="SERINE_THREONINE-PROTEIN KINASE NEKL-3"/>
    <property type="match status" value="1"/>
</dbReference>
<organism evidence="13 14">
    <name type="scientific">Catellatospora citrea</name>
    <dbReference type="NCBI Taxonomy" id="53366"/>
    <lineage>
        <taxon>Bacteria</taxon>
        <taxon>Bacillati</taxon>
        <taxon>Actinomycetota</taxon>
        <taxon>Actinomycetes</taxon>
        <taxon>Micromonosporales</taxon>
        <taxon>Micromonosporaceae</taxon>
        <taxon>Catellatospora</taxon>
    </lineage>
</organism>
<dbReference type="PANTHER" id="PTHR43289">
    <property type="entry name" value="MITOGEN-ACTIVATED PROTEIN KINASE KINASE KINASE 20-RELATED"/>
    <property type="match status" value="1"/>
</dbReference>
<dbReference type="Pfam" id="PF00041">
    <property type="entry name" value="fn3"/>
    <property type="match status" value="2"/>
</dbReference>
<feature type="region of interest" description="Disordered" evidence="10">
    <location>
        <begin position="1"/>
        <end position="24"/>
    </location>
</feature>
<name>A0A8J3K648_9ACTN</name>
<dbReference type="SUPFAM" id="SSF56112">
    <property type="entry name" value="Protein kinase-like (PK-like)"/>
    <property type="match status" value="1"/>
</dbReference>
<evidence type="ECO:0000256" key="7">
    <source>
        <dbReference type="ARBA" id="ARBA00023295"/>
    </source>
</evidence>
<dbReference type="SMART" id="SM00220">
    <property type="entry name" value="S_TKc"/>
    <property type="match status" value="1"/>
</dbReference>
<comment type="caution">
    <text evidence="13">The sequence shown here is derived from an EMBL/GenBank/DDBJ whole genome shotgun (WGS) entry which is preliminary data.</text>
</comment>
<evidence type="ECO:0000259" key="11">
    <source>
        <dbReference type="PROSITE" id="PS50011"/>
    </source>
</evidence>
<keyword evidence="7" id="KW-0326">Glycosidase</keyword>
<proteinExistence type="predicted"/>
<evidence type="ECO:0000256" key="3">
    <source>
        <dbReference type="ARBA" id="ARBA00022679"/>
    </source>
</evidence>
<evidence type="ECO:0000256" key="1">
    <source>
        <dbReference type="ARBA" id="ARBA00012513"/>
    </source>
</evidence>
<keyword evidence="5" id="KW-0418">Kinase</keyword>
<keyword evidence="6 9" id="KW-0067">ATP-binding</keyword>
<accession>A0A8J3K648</accession>
<evidence type="ECO:0000313" key="13">
    <source>
        <dbReference type="EMBL" id="GIF97172.1"/>
    </source>
</evidence>
<evidence type="ECO:0000313" key="14">
    <source>
        <dbReference type="Proteomes" id="UP000659904"/>
    </source>
</evidence>
<evidence type="ECO:0000256" key="2">
    <source>
        <dbReference type="ARBA" id="ARBA00022527"/>
    </source>
</evidence>
<feature type="compositionally biased region" description="Low complexity" evidence="10">
    <location>
        <begin position="388"/>
        <end position="434"/>
    </location>
</feature>
<feature type="domain" description="Protein kinase" evidence="11">
    <location>
        <begin position="55"/>
        <end position="311"/>
    </location>
</feature>
<dbReference type="GO" id="GO:0016798">
    <property type="term" value="F:hydrolase activity, acting on glycosyl bonds"/>
    <property type="evidence" value="ECO:0007669"/>
    <property type="project" value="UniProtKB-KW"/>
</dbReference>
<dbReference type="InterPro" id="IPR036116">
    <property type="entry name" value="FN3_sf"/>
</dbReference>
<dbReference type="GO" id="GO:0000272">
    <property type="term" value="P:polysaccharide catabolic process"/>
    <property type="evidence" value="ECO:0007669"/>
    <property type="project" value="UniProtKB-KW"/>
</dbReference>
<reference evidence="13 14" key="1">
    <citation type="submission" date="2021-01" db="EMBL/GenBank/DDBJ databases">
        <title>Whole genome shotgun sequence of Catellatospora citrea NBRC 14495.</title>
        <authorList>
            <person name="Komaki H."/>
            <person name="Tamura T."/>
        </authorList>
    </citation>
    <scope>NUCLEOTIDE SEQUENCE [LARGE SCALE GENOMIC DNA]</scope>
    <source>
        <strain evidence="13 14">NBRC 14495</strain>
    </source>
</reference>
<dbReference type="Gene3D" id="2.60.40.10">
    <property type="entry name" value="Immunoglobulins"/>
    <property type="match status" value="2"/>
</dbReference>
<dbReference type="InterPro" id="IPR011009">
    <property type="entry name" value="Kinase-like_dom_sf"/>
</dbReference>
<protein>
    <recommendedName>
        <fullName evidence="1">non-specific serine/threonine protein kinase</fullName>
        <ecNumber evidence="1">2.7.11.1</ecNumber>
    </recommendedName>
</protein>
<dbReference type="EC" id="2.7.11.1" evidence="1"/>
<dbReference type="GO" id="GO:0005524">
    <property type="term" value="F:ATP binding"/>
    <property type="evidence" value="ECO:0007669"/>
    <property type="project" value="UniProtKB-UniRule"/>
</dbReference>
<dbReference type="CDD" id="cd00063">
    <property type="entry name" value="FN3"/>
    <property type="match status" value="2"/>
</dbReference>
<keyword evidence="14" id="KW-1185">Reference proteome</keyword>
<feature type="domain" description="Fibronectin type-III" evidence="12">
    <location>
        <begin position="445"/>
        <end position="533"/>
    </location>
</feature>
<keyword evidence="3" id="KW-0808">Transferase</keyword>
<dbReference type="Gene3D" id="3.30.200.20">
    <property type="entry name" value="Phosphorylase Kinase, domain 1"/>
    <property type="match status" value="1"/>
</dbReference>
<dbReference type="Pfam" id="PF00069">
    <property type="entry name" value="Pkinase"/>
    <property type="match status" value="1"/>
</dbReference>
<dbReference type="CDD" id="cd14014">
    <property type="entry name" value="STKc_PknB_like"/>
    <property type="match status" value="1"/>
</dbReference>
<feature type="binding site" evidence="9">
    <location>
        <position position="84"/>
    </location>
    <ligand>
        <name>ATP</name>
        <dbReference type="ChEBI" id="CHEBI:30616"/>
    </ligand>
</feature>
<dbReference type="AlphaFoldDB" id="A0A8J3K648"/>
<keyword evidence="7" id="KW-0378">Hydrolase</keyword>